<dbReference type="InterPro" id="IPR001584">
    <property type="entry name" value="Integrase_cat-core"/>
</dbReference>
<evidence type="ECO:0000313" key="3">
    <source>
        <dbReference type="EMBL" id="EGV27733.1"/>
    </source>
</evidence>
<sequence length="337" mass="37270">MSTSYSPELQANLIAKMLPPQSLPVRDLARETQIPKDTLYSWRSRALKARQGAQEHLSGGQAERSSSEKFAIVLETATLDEAQLSAYCRRQGLYAHEITAWRNACEQSNAAGSAPVDRTKTRADQQRLKELEQELLHKEKALAEAAALLVLQKSPPLAGRRGRLIDVEQRRAVSTWIEEACAAGARLKPACEVVGLSVRTLQRWRGEDGIQADARSAAAQGSTLANRLSDAERSTILGVCNGPEFADRPPSQIVPTLADQGRYIASEASFYRVLRAHDQLAHRGNTRAPSHRRPEPLAATAPNQLWSWDITYLATTLKGSFFYLYLILDVFSRKIVG</sequence>
<accession>G2E825</accession>
<keyword evidence="1" id="KW-0175">Coiled coil</keyword>
<dbReference type="EMBL" id="AFWT01000062">
    <property type="protein sequence ID" value="EGV27733.1"/>
    <property type="molecule type" value="Genomic_DNA"/>
</dbReference>
<evidence type="ECO:0000256" key="1">
    <source>
        <dbReference type="SAM" id="Coils"/>
    </source>
</evidence>
<keyword evidence="4" id="KW-1185">Reference proteome</keyword>
<dbReference type="PROSITE" id="PS50994">
    <property type="entry name" value="INTEGRASE"/>
    <property type="match status" value="1"/>
</dbReference>
<evidence type="ECO:0000259" key="2">
    <source>
        <dbReference type="PROSITE" id="PS50994"/>
    </source>
</evidence>
<evidence type="ECO:0000313" key="4">
    <source>
        <dbReference type="Proteomes" id="UP000004200"/>
    </source>
</evidence>
<dbReference type="STRING" id="765913.ThidrDRAFT_4439"/>
<name>G2E825_9GAMM</name>
<organism evidence="3 4">
    <name type="scientific">Thiorhodococcus drewsii AZ1</name>
    <dbReference type="NCBI Taxonomy" id="765913"/>
    <lineage>
        <taxon>Bacteria</taxon>
        <taxon>Pseudomonadati</taxon>
        <taxon>Pseudomonadota</taxon>
        <taxon>Gammaproteobacteria</taxon>
        <taxon>Chromatiales</taxon>
        <taxon>Chromatiaceae</taxon>
        <taxon>Thiorhodococcus</taxon>
    </lineage>
</organism>
<comment type="caution">
    <text evidence="3">The sequence shown here is derived from an EMBL/GenBank/DDBJ whole genome shotgun (WGS) entry which is preliminary data.</text>
</comment>
<dbReference type="OrthoDB" id="9813126at2"/>
<dbReference type="eggNOG" id="COG2801">
    <property type="taxonomic scope" value="Bacteria"/>
</dbReference>
<dbReference type="AlphaFoldDB" id="G2E825"/>
<dbReference type="InterPro" id="IPR012337">
    <property type="entry name" value="RNaseH-like_sf"/>
</dbReference>
<feature type="domain" description="Integrase catalytic" evidence="2">
    <location>
        <begin position="298"/>
        <end position="337"/>
    </location>
</feature>
<proteinExistence type="predicted"/>
<dbReference type="GO" id="GO:0003676">
    <property type="term" value="F:nucleic acid binding"/>
    <property type="evidence" value="ECO:0007669"/>
    <property type="project" value="InterPro"/>
</dbReference>
<dbReference type="Proteomes" id="UP000004200">
    <property type="component" value="Unassembled WGS sequence"/>
</dbReference>
<gene>
    <name evidence="3" type="ORF">ThidrDRAFT_4439</name>
</gene>
<protein>
    <submittedName>
        <fullName evidence="3">Integrase catalytic region</fullName>
    </submittedName>
</protein>
<dbReference type="SUPFAM" id="SSF53098">
    <property type="entry name" value="Ribonuclease H-like"/>
    <property type="match status" value="1"/>
</dbReference>
<reference evidence="3 4" key="1">
    <citation type="submission" date="2011-06" db="EMBL/GenBank/DDBJ databases">
        <title>The draft genome of Thiorhodococcus drewsii AZ1.</title>
        <authorList>
            <consortium name="US DOE Joint Genome Institute (JGI-PGF)"/>
            <person name="Lucas S."/>
            <person name="Han J."/>
            <person name="Lapidus A."/>
            <person name="Cheng J.-F."/>
            <person name="Goodwin L."/>
            <person name="Pitluck S."/>
            <person name="Peters L."/>
            <person name="Land M.L."/>
            <person name="Hauser L."/>
            <person name="Vogl K."/>
            <person name="Liu Z."/>
            <person name="Imhoff J."/>
            <person name="Thiel V."/>
            <person name="Frigaard N.-U."/>
            <person name="Bryant D.A."/>
            <person name="Woyke T.J."/>
        </authorList>
    </citation>
    <scope>NUCLEOTIDE SEQUENCE [LARGE SCALE GENOMIC DNA]</scope>
    <source>
        <strain evidence="3 4">AZ1</strain>
    </source>
</reference>
<dbReference type="eggNOG" id="COG3415">
    <property type="taxonomic scope" value="Bacteria"/>
</dbReference>
<dbReference type="RefSeq" id="WP_007043151.1">
    <property type="nucleotide sequence ID" value="NZ_AFWT01000062.1"/>
</dbReference>
<dbReference type="InterPro" id="IPR036397">
    <property type="entry name" value="RNaseH_sf"/>
</dbReference>
<dbReference type="GO" id="GO:0015074">
    <property type="term" value="P:DNA integration"/>
    <property type="evidence" value="ECO:0007669"/>
    <property type="project" value="InterPro"/>
</dbReference>
<feature type="coiled-coil region" evidence="1">
    <location>
        <begin position="121"/>
        <end position="148"/>
    </location>
</feature>
<dbReference type="Gene3D" id="3.30.420.10">
    <property type="entry name" value="Ribonuclease H-like superfamily/Ribonuclease H"/>
    <property type="match status" value="1"/>
</dbReference>